<feature type="transmembrane region" description="Helical" evidence="1">
    <location>
        <begin position="60"/>
        <end position="81"/>
    </location>
</feature>
<keyword evidence="1" id="KW-0472">Membrane</keyword>
<proteinExistence type="predicted"/>
<dbReference type="Proteomes" id="UP001480595">
    <property type="component" value="Unassembled WGS sequence"/>
</dbReference>
<sequence>MDGFIVVKLLGNTSFNGKNISTLRTSEIDGAHGLIPTQLPASTARGIPEYPDHEQFYGPWVYILYACVIIVPLVAWGVSAFRKMYVDYRHLARVASDRAPTPPPEHEGDIELQPVGGNGPAAPPAANNPIPAVPLQEWEASTWEQVVVIFFLCLWKGVQLGIMIAMIWFQSQLLPWLQSDELLTCMRPRWGMHPLNNAILFITFGTWCLLVTLVSTAVRKAATVFTMRRNSSYGNIHEFADDALWFRKVRGQCIWISDVLAFTFAVLNHLLLPLRRRQATQGPNDVHVCVLAA</sequence>
<gene>
    <name evidence="2" type="ORF">PG994_006005</name>
</gene>
<dbReference type="EMBL" id="JAQQWL010000006">
    <property type="protein sequence ID" value="KAK8069389.1"/>
    <property type="molecule type" value="Genomic_DNA"/>
</dbReference>
<name>A0ABR1VDU7_9PEZI</name>
<dbReference type="GeneID" id="92090477"/>
<dbReference type="RefSeq" id="XP_066716683.1">
    <property type="nucleotide sequence ID" value="XM_066857414.1"/>
</dbReference>
<feature type="transmembrane region" description="Helical" evidence="1">
    <location>
        <begin position="146"/>
        <end position="169"/>
    </location>
</feature>
<keyword evidence="1" id="KW-0812">Transmembrane</keyword>
<comment type="caution">
    <text evidence="2">The sequence shown here is derived from an EMBL/GenBank/DDBJ whole genome shotgun (WGS) entry which is preliminary data.</text>
</comment>
<protein>
    <submittedName>
        <fullName evidence="2">Uncharacterized protein</fullName>
    </submittedName>
</protein>
<organism evidence="2 3">
    <name type="scientific">Apiospora phragmitis</name>
    <dbReference type="NCBI Taxonomy" id="2905665"/>
    <lineage>
        <taxon>Eukaryota</taxon>
        <taxon>Fungi</taxon>
        <taxon>Dikarya</taxon>
        <taxon>Ascomycota</taxon>
        <taxon>Pezizomycotina</taxon>
        <taxon>Sordariomycetes</taxon>
        <taxon>Xylariomycetidae</taxon>
        <taxon>Amphisphaeriales</taxon>
        <taxon>Apiosporaceae</taxon>
        <taxon>Apiospora</taxon>
    </lineage>
</organism>
<feature type="transmembrane region" description="Helical" evidence="1">
    <location>
        <begin position="198"/>
        <end position="218"/>
    </location>
</feature>
<evidence type="ECO:0000313" key="2">
    <source>
        <dbReference type="EMBL" id="KAK8069389.1"/>
    </source>
</evidence>
<evidence type="ECO:0000256" key="1">
    <source>
        <dbReference type="SAM" id="Phobius"/>
    </source>
</evidence>
<keyword evidence="1" id="KW-1133">Transmembrane helix</keyword>
<keyword evidence="3" id="KW-1185">Reference proteome</keyword>
<accession>A0ABR1VDU7</accession>
<reference evidence="2 3" key="1">
    <citation type="submission" date="2023-01" db="EMBL/GenBank/DDBJ databases">
        <title>Analysis of 21 Apiospora genomes using comparative genomics revels a genus with tremendous synthesis potential of carbohydrate active enzymes and secondary metabolites.</title>
        <authorList>
            <person name="Sorensen T."/>
        </authorList>
    </citation>
    <scope>NUCLEOTIDE SEQUENCE [LARGE SCALE GENOMIC DNA]</scope>
    <source>
        <strain evidence="2 3">CBS 135458</strain>
    </source>
</reference>
<evidence type="ECO:0000313" key="3">
    <source>
        <dbReference type="Proteomes" id="UP001480595"/>
    </source>
</evidence>